<dbReference type="Pfam" id="PF04375">
    <property type="entry name" value="HemX"/>
    <property type="match status" value="1"/>
</dbReference>
<evidence type="ECO:0000256" key="3">
    <source>
        <dbReference type="SAM" id="Phobius"/>
    </source>
</evidence>
<feature type="compositionally biased region" description="Polar residues" evidence="2">
    <location>
        <begin position="35"/>
        <end position="48"/>
    </location>
</feature>
<dbReference type="OrthoDB" id="5739852at2"/>
<evidence type="ECO:0000313" key="5">
    <source>
        <dbReference type="Proteomes" id="UP000028073"/>
    </source>
</evidence>
<dbReference type="PANTHER" id="PTHR38043:SF1">
    <property type="entry name" value="PROTEIN HEMX"/>
    <property type="match status" value="1"/>
</dbReference>
<keyword evidence="5" id="KW-1185">Reference proteome</keyword>
<dbReference type="Proteomes" id="UP000028073">
    <property type="component" value="Unassembled WGS sequence"/>
</dbReference>
<dbReference type="PANTHER" id="PTHR38043">
    <property type="entry name" value="PROTEIN HEMX"/>
    <property type="match status" value="1"/>
</dbReference>
<dbReference type="eggNOG" id="COG2959">
    <property type="taxonomic scope" value="Bacteria"/>
</dbReference>
<proteinExistence type="predicted"/>
<dbReference type="InterPro" id="IPR007470">
    <property type="entry name" value="HemX"/>
</dbReference>
<keyword evidence="3" id="KW-0812">Transmembrane</keyword>
<evidence type="ECO:0000256" key="2">
    <source>
        <dbReference type="SAM" id="MobiDB-lite"/>
    </source>
</evidence>
<feature type="region of interest" description="Disordered" evidence="2">
    <location>
        <begin position="384"/>
        <end position="467"/>
    </location>
</feature>
<feature type="region of interest" description="Disordered" evidence="2">
    <location>
        <begin position="1"/>
        <end position="48"/>
    </location>
</feature>
<evidence type="ECO:0008006" key="6">
    <source>
        <dbReference type="Google" id="ProtNLM"/>
    </source>
</evidence>
<dbReference type="EMBL" id="JOKH01000002">
    <property type="protein sequence ID" value="KEQ18314.1"/>
    <property type="molecule type" value="Genomic_DNA"/>
</dbReference>
<feature type="compositionally biased region" description="Basic and acidic residues" evidence="2">
    <location>
        <begin position="1"/>
        <end position="31"/>
    </location>
</feature>
<reference evidence="4 5" key="1">
    <citation type="submission" date="2014-06" db="EMBL/GenBank/DDBJ databases">
        <title>Whole Genome Sequences of Three Symbiotic Endozoicomonas Bacteria.</title>
        <authorList>
            <person name="Neave M.J."/>
            <person name="Apprill A."/>
            <person name="Voolstra C.R."/>
        </authorList>
    </citation>
    <scope>NUCLEOTIDE SEQUENCE [LARGE SCALE GENOMIC DNA]</scope>
    <source>
        <strain evidence="4 5">DSM 25634</strain>
    </source>
</reference>
<dbReference type="STRING" id="1137799.GZ78_12400"/>
<name>A0A081NIP1_9GAMM</name>
<keyword evidence="1" id="KW-0175">Coiled coil</keyword>
<feature type="coiled-coil region" evidence="1">
    <location>
        <begin position="89"/>
        <end position="137"/>
    </location>
</feature>
<evidence type="ECO:0000256" key="1">
    <source>
        <dbReference type="SAM" id="Coils"/>
    </source>
</evidence>
<evidence type="ECO:0000313" key="4">
    <source>
        <dbReference type="EMBL" id="KEQ18314.1"/>
    </source>
</evidence>
<organism evidence="4 5">
    <name type="scientific">Endozoicomonas numazuensis</name>
    <dbReference type="NCBI Taxonomy" id="1137799"/>
    <lineage>
        <taxon>Bacteria</taxon>
        <taxon>Pseudomonadati</taxon>
        <taxon>Pseudomonadota</taxon>
        <taxon>Gammaproteobacteria</taxon>
        <taxon>Oceanospirillales</taxon>
        <taxon>Endozoicomonadaceae</taxon>
        <taxon>Endozoicomonas</taxon>
    </lineage>
</organism>
<feature type="compositionally biased region" description="Polar residues" evidence="2">
    <location>
        <begin position="399"/>
        <end position="411"/>
    </location>
</feature>
<sequence>MSKKDQNSRKLEQTELKEPAKPIEPSKKEAAKPASTGSRKQPQKSAPKSGQGLTILALLIAIIALGLSGYIGWRAMPLEQKQPALIEGQEQQQTQIARLQARLTEVNRELSPINTGLNELEDRSKRLLSRTDKLTRSLQEVSGTSQEGWKLAEVEYLLRLANQRLLMSSDTKAAKALLNSADQILLELDNYNLYSMREALAEDIASLNNLPDFDQEGLYLKLEALTRQVYQLPLMEKETLQAPFEKASEASKPSSTDSSNWQTIALSMLNNTWESFVSLFRFTPDREQTVTSLLSPEENILIRQNLQLMLEQAKLAALSRDQAIYNSSLQQASDWIEKYFSLAGPKATALLDELKSLGAITVKPATTNISRALDLLKSRQVAEPLKSEQASSVKKAAPTENSQPVQTSPVSEASPVTKESAAQDQIESPQTSSESLQPQDNAQSLNEQNNNSQPSEAPAESAEEPQA</sequence>
<feature type="compositionally biased region" description="Polar residues" evidence="2">
    <location>
        <begin position="420"/>
        <end position="451"/>
    </location>
</feature>
<gene>
    <name evidence="4" type="ORF">GZ78_12400</name>
</gene>
<dbReference type="AlphaFoldDB" id="A0A081NIP1"/>
<comment type="caution">
    <text evidence="4">The sequence shown here is derived from an EMBL/GenBank/DDBJ whole genome shotgun (WGS) entry which is preliminary data.</text>
</comment>
<keyword evidence="3" id="KW-1133">Transmembrane helix</keyword>
<dbReference type="RefSeq" id="WP_034835498.1">
    <property type="nucleotide sequence ID" value="NZ_JOKH01000002.1"/>
</dbReference>
<keyword evidence="3" id="KW-0472">Membrane</keyword>
<feature type="transmembrane region" description="Helical" evidence="3">
    <location>
        <begin position="53"/>
        <end position="73"/>
    </location>
</feature>
<accession>A0A081NIP1</accession>
<protein>
    <recommendedName>
        <fullName evidence="6">Uroporphyrin-III methyltransferase</fullName>
    </recommendedName>
</protein>